<feature type="transmembrane region" description="Helical" evidence="6">
    <location>
        <begin position="160"/>
        <end position="181"/>
    </location>
</feature>
<comment type="subcellular location">
    <subcellularLocation>
        <location evidence="1">Endomembrane system</location>
        <topology evidence="1">Multi-pass membrane protein</topology>
    </subcellularLocation>
</comment>
<reference evidence="7" key="1">
    <citation type="journal article" date="2012" name="Mol. Plant Microbe Interact.">
        <title>A highly conserved effector in Fusarium oxysporum is required for full virulence on Arabidopsis.</title>
        <authorList>
            <person name="Thatcher L.F."/>
            <person name="Gardiner D.M."/>
            <person name="Kazan K."/>
            <person name="Manners J."/>
        </authorList>
    </citation>
    <scope>NUCLEOTIDE SEQUENCE [LARGE SCALE GENOMIC DNA]</scope>
    <source>
        <strain evidence="7">Fo5176</strain>
    </source>
</reference>
<dbReference type="STRING" id="660025.F9GDK5"/>
<dbReference type="GO" id="GO:0005384">
    <property type="term" value="F:manganese ion transmembrane transporter activity"/>
    <property type="evidence" value="ECO:0007669"/>
    <property type="project" value="InterPro"/>
</dbReference>
<keyword evidence="4 6" id="KW-1133">Transmembrane helix</keyword>
<feature type="transmembrane region" description="Helical" evidence="6">
    <location>
        <begin position="187"/>
        <end position="206"/>
    </location>
</feature>
<proteinExistence type="inferred from homology"/>
<evidence type="ECO:0000256" key="4">
    <source>
        <dbReference type="ARBA" id="ARBA00022989"/>
    </source>
</evidence>
<dbReference type="AlphaFoldDB" id="F9GDK5"/>
<dbReference type="Pfam" id="PF01988">
    <property type="entry name" value="VIT1"/>
    <property type="match status" value="1"/>
</dbReference>
<accession>F9GDK5</accession>
<dbReference type="EMBL" id="AFQF01005568">
    <property type="protein sequence ID" value="EGU72750.1"/>
    <property type="molecule type" value="Genomic_DNA"/>
</dbReference>
<dbReference type="PANTHER" id="PTHR31851">
    <property type="entry name" value="FE(2+)/MN(2+) TRANSPORTER PCL1"/>
    <property type="match status" value="1"/>
</dbReference>
<name>F9GDK5_FUSOF</name>
<dbReference type="GO" id="GO:0012505">
    <property type="term" value="C:endomembrane system"/>
    <property type="evidence" value="ECO:0007669"/>
    <property type="project" value="UniProtKB-SubCell"/>
</dbReference>
<gene>
    <name evidence="7" type="ORF">FOXB_16739</name>
</gene>
<evidence type="ECO:0000256" key="2">
    <source>
        <dbReference type="ARBA" id="ARBA00007049"/>
    </source>
</evidence>
<evidence type="ECO:0000256" key="1">
    <source>
        <dbReference type="ARBA" id="ARBA00004127"/>
    </source>
</evidence>
<protein>
    <recommendedName>
        <fullName evidence="8">Vacuolar iron transporter 1.1</fullName>
    </recommendedName>
</protein>
<evidence type="ECO:0000256" key="3">
    <source>
        <dbReference type="ARBA" id="ARBA00022692"/>
    </source>
</evidence>
<sequence length="251" mass="27451">MQSCEPERQRLERHTTQSDFIRDAIIGLADGLTVPFALTAGLSSIGSSQHVILGGVAELFAGSISMGLGAYLATITDAHHFEVEEAREQRQVNRTPHLESELLVNLFQRYGITYQEISPIIENFERNPHSWVKLVTTLGFCSHNGAILLYKFAYLNRMSFSFMFVLTKFAGGLIPMIPYFTTRDVNTALFASIGATCAMLCIFGYGKAAITGLSRPSALYGSLETLLIGAIAAGASYGIVKVANAHLDYRQ</sequence>
<keyword evidence="5 6" id="KW-0472">Membrane</keyword>
<dbReference type="OrthoDB" id="73465at2759"/>
<feature type="transmembrane region" description="Helical" evidence="6">
    <location>
        <begin position="218"/>
        <end position="240"/>
    </location>
</feature>
<dbReference type="GO" id="GO:0030026">
    <property type="term" value="P:intracellular manganese ion homeostasis"/>
    <property type="evidence" value="ECO:0007669"/>
    <property type="project" value="InterPro"/>
</dbReference>
<organism evidence="7">
    <name type="scientific">Fusarium oxysporum (strain Fo5176)</name>
    <name type="common">Fusarium vascular wilt</name>
    <dbReference type="NCBI Taxonomy" id="660025"/>
    <lineage>
        <taxon>Eukaryota</taxon>
        <taxon>Fungi</taxon>
        <taxon>Dikarya</taxon>
        <taxon>Ascomycota</taxon>
        <taxon>Pezizomycotina</taxon>
        <taxon>Sordariomycetes</taxon>
        <taxon>Hypocreomycetidae</taxon>
        <taxon>Hypocreales</taxon>
        <taxon>Nectriaceae</taxon>
        <taxon>Fusarium</taxon>
        <taxon>Fusarium oxysporum species complex</taxon>
    </lineage>
</organism>
<comment type="caution">
    <text evidence="7">The sequence shown here is derived from an EMBL/GenBank/DDBJ whole genome shotgun (WGS) entry which is preliminary data.</text>
</comment>
<evidence type="ECO:0008006" key="8">
    <source>
        <dbReference type="Google" id="ProtNLM"/>
    </source>
</evidence>
<evidence type="ECO:0000256" key="6">
    <source>
        <dbReference type="SAM" id="Phobius"/>
    </source>
</evidence>
<evidence type="ECO:0000313" key="7">
    <source>
        <dbReference type="EMBL" id="EGU72750.1"/>
    </source>
</evidence>
<comment type="similarity">
    <text evidence="2">Belongs to the CCC1 family.</text>
</comment>
<evidence type="ECO:0000256" key="5">
    <source>
        <dbReference type="ARBA" id="ARBA00023136"/>
    </source>
</evidence>
<dbReference type="InterPro" id="IPR008217">
    <property type="entry name" value="Ccc1_fam"/>
</dbReference>
<keyword evidence="3 6" id="KW-0812">Transmembrane</keyword>